<dbReference type="GO" id="GO:0004190">
    <property type="term" value="F:aspartic-type endopeptidase activity"/>
    <property type="evidence" value="ECO:0007669"/>
    <property type="project" value="UniProtKB-KW"/>
</dbReference>
<dbReference type="NCBIfam" id="TIGR00072">
    <property type="entry name" value="hydrog_prot"/>
    <property type="match status" value="1"/>
</dbReference>
<dbReference type="Gene3D" id="3.40.50.1450">
    <property type="entry name" value="HybD-like"/>
    <property type="match status" value="1"/>
</dbReference>
<dbReference type="GO" id="GO:0016485">
    <property type="term" value="P:protein processing"/>
    <property type="evidence" value="ECO:0007669"/>
    <property type="project" value="TreeGrafter"/>
</dbReference>
<dbReference type="GO" id="GO:0008047">
    <property type="term" value="F:enzyme activator activity"/>
    <property type="evidence" value="ECO:0007669"/>
    <property type="project" value="InterPro"/>
</dbReference>
<dbReference type="PANTHER" id="PTHR30302">
    <property type="entry name" value="HYDROGENASE 1 MATURATION PROTEASE"/>
    <property type="match status" value="1"/>
</dbReference>
<keyword evidence="4" id="KW-0378">Hydrolase</keyword>
<dbReference type="Proteomes" id="UP000177230">
    <property type="component" value="Unassembled WGS sequence"/>
</dbReference>
<evidence type="ECO:0000256" key="1">
    <source>
        <dbReference type="ARBA" id="ARBA00006814"/>
    </source>
</evidence>
<accession>A0A1F5R497</accession>
<keyword evidence="3" id="KW-0064">Aspartyl protease</keyword>
<sequence>MSEKAKTLILGMGNAIASDDAIGLIIAEQIKQDPKFTGIDVETIESGGLAILESLQGYHSAIIIDSIKTGLRRPGEIIRFRPEDFDCTQRSAGVHDVGFFTSLKLGRKLNMKIPERIEIIAVEILENRRVSEDITPEVRAAIDPVIEMIKGMV</sequence>
<dbReference type="PANTHER" id="PTHR30302:SF1">
    <property type="entry name" value="HYDROGENASE 2 MATURATION PROTEASE"/>
    <property type="match status" value="1"/>
</dbReference>
<comment type="caution">
    <text evidence="5">The sequence shown here is derived from an EMBL/GenBank/DDBJ whole genome shotgun (WGS) entry which is preliminary data.</text>
</comment>
<protein>
    <recommendedName>
        <fullName evidence="7">Hydrogenase maturation protease</fullName>
    </recommendedName>
</protein>
<dbReference type="AlphaFoldDB" id="A0A1F5R497"/>
<evidence type="ECO:0008006" key="7">
    <source>
        <dbReference type="Google" id="ProtNLM"/>
    </source>
</evidence>
<evidence type="ECO:0000256" key="2">
    <source>
        <dbReference type="ARBA" id="ARBA00022670"/>
    </source>
</evidence>
<evidence type="ECO:0000256" key="4">
    <source>
        <dbReference type="ARBA" id="ARBA00022801"/>
    </source>
</evidence>
<dbReference type="EMBL" id="MFFM01000042">
    <property type="protein sequence ID" value="OGF09297.1"/>
    <property type="molecule type" value="Genomic_DNA"/>
</dbReference>
<dbReference type="InterPro" id="IPR023430">
    <property type="entry name" value="Pept_HybD-like_dom_sf"/>
</dbReference>
<dbReference type="Pfam" id="PF01750">
    <property type="entry name" value="HycI"/>
    <property type="match status" value="1"/>
</dbReference>
<gene>
    <name evidence="5" type="ORF">A2024_08390</name>
</gene>
<evidence type="ECO:0000313" key="6">
    <source>
        <dbReference type="Proteomes" id="UP000177230"/>
    </source>
</evidence>
<keyword evidence="2" id="KW-0645">Protease</keyword>
<proteinExistence type="inferred from homology"/>
<reference evidence="5 6" key="1">
    <citation type="journal article" date="2016" name="Nat. Commun.">
        <title>Thousands of microbial genomes shed light on interconnected biogeochemical processes in an aquifer system.</title>
        <authorList>
            <person name="Anantharaman K."/>
            <person name="Brown C.T."/>
            <person name="Hug L.A."/>
            <person name="Sharon I."/>
            <person name="Castelle C.J."/>
            <person name="Probst A.J."/>
            <person name="Thomas B.C."/>
            <person name="Singh A."/>
            <person name="Wilkins M.J."/>
            <person name="Karaoz U."/>
            <person name="Brodie E.L."/>
            <person name="Williams K.H."/>
            <person name="Hubbard S.S."/>
            <person name="Banfield J.F."/>
        </authorList>
    </citation>
    <scope>NUCLEOTIDE SEQUENCE [LARGE SCALE GENOMIC DNA]</scope>
</reference>
<organism evidence="5 6">
    <name type="scientific">Candidatus Edwardsbacteria bacterium GWF2_54_11</name>
    <dbReference type="NCBI Taxonomy" id="1817851"/>
    <lineage>
        <taxon>Bacteria</taxon>
        <taxon>Candidatus Edwardsiibacteriota</taxon>
    </lineage>
</organism>
<evidence type="ECO:0000256" key="3">
    <source>
        <dbReference type="ARBA" id="ARBA00022750"/>
    </source>
</evidence>
<comment type="similarity">
    <text evidence="1">Belongs to the peptidase A31 family.</text>
</comment>
<dbReference type="InterPro" id="IPR000671">
    <property type="entry name" value="Peptidase_A31"/>
</dbReference>
<dbReference type="SUPFAM" id="SSF53163">
    <property type="entry name" value="HybD-like"/>
    <property type="match status" value="1"/>
</dbReference>
<name>A0A1F5R497_9BACT</name>
<evidence type="ECO:0000313" key="5">
    <source>
        <dbReference type="EMBL" id="OGF09297.1"/>
    </source>
</evidence>